<feature type="transmembrane region" description="Helical" evidence="7">
    <location>
        <begin position="151"/>
        <end position="168"/>
    </location>
</feature>
<dbReference type="InterPro" id="IPR000791">
    <property type="entry name" value="Gpr1/Fun34/SatP-like"/>
</dbReference>
<keyword evidence="3 7" id="KW-0812">Transmembrane</keyword>
<evidence type="ECO:0000256" key="3">
    <source>
        <dbReference type="ARBA" id="ARBA00022692"/>
    </source>
</evidence>
<evidence type="ECO:0000313" key="8">
    <source>
        <dbReference type="EMBL" id="KAK5625604.1"/>
    </source>
</evidence>
<keyword evidence="4 7" id="KW-1133">Transmembrane helix</keyword>
<dbReference type="PANTHER" id="PTHR31123">
    <property type="entry name" value="ACCUMULATION OF DYADS PROTEIN 2-RELATED"/>
    <property type="match status" value="1"/>
</dbReference>
<keyword evidence="9" id="KW-1185">Reference proteome</keyword>
<evidence type="ECO:0000256" key="2">
    <source>
        <dbReference type="ARBA" id="ARBA00005587"/>
    </source>
</evidence>
<sequence>MTGNGSEVTNNHDVEKGLHRTDTAVTMPPELFEKLYLTPKVPKVGDYNLRFANPTALGFVGFVISTFTFSMVLMGFGGSKGFSPVVGIFFFTGPLLLTFAHGLRMVMAMGLFSVFWLSFGVIQLPTLNLSLPYATSADPTGATSSAFNTDVGLYLLVWGFALFTFFIFTLKINTVFALIFGLVSAAAWILSAAYFKVAAADFETAGKLQKAGGALLFVVAALGWYMTFIIMAGEMRITLNLPVGDLSRFWPRTDIDLPPPPPQRLRRESTETKQSEILPRRTDILMVVLRL</sequence>
<evidence type="ECO:0000313" key="9">
    <source>
        <dbReference type="Proteomes" id="UP001305414"/>
    </source>
</evidence>
<dbReference type="Pfam" id="PF01184">
    <property type="entry name" value="Gpr1_Fun34_YaaH"/>
    <property type="match status" value="1"/>
</dbReference>
<evidence type="ECO:0000256" key="7">
    <source>
        <dbReference type="SAM" id="Phobius"/>
    </source>
</evidence>
<name>A0AAN7UGG4_9PEZI</name>
<feature type="region of interest" description="Disordered" evidence="6">
    <location>
        <begin position="254"/>
        <end position="273"/>
    </location>
</feature>
<feature type="transmembrane region" description="Helical" evidence="7">
    <location>
        <begin position="175"/>
        <end position="194"/>
    </location>
</feature>
<dbReference type="AlphaFoldDB" id="A0AAN7UGG4"/>
<feature type="transmembrane region" description="Helical" evidence="7">
    <location>
        <begin position="214"/>
        <end position="232"/>
    </location>
</feature>
<feature type="transmembrane region" description="Helical" evidence="7">
    <location>
        <begin position="110"/>
        <end position="131"/>
    </location>
</feature>
<dbReference type="GO" id="GO:0005886">
    <property type="term" value="C:plasma membrane"/>
    <property type="evidence" value="ECO:0007669"/>
    <property type="project" value="TreeGrafter"/>
</dbReference>
<protein>
    <submittedName>
        <fullName evidence="8">Uncharacterized protein</fullName>
    </submittedName>
</protein>
<comment type="caution">
    <text evidence="8">The sequence shown here is derived from an EMBL/GenBank/DDBJ whole genome shotgun (WGS) entry which is preliminary data.</text>
</comment>
<feature type="transmembrane region" description="Helical" evidence="7">
    <location>
        <begin position="82"/>
        <end position="103"/>
    </location>
</feature>
<evidence type="ECO:0000256" key="4">
    <source>
        <dbReference type="ARBA" id="ARBA00022989"/>
    </source>
</evidence>
<evidence type="ECO:0000256" key="5">
    <source>
        <dbReference type="ARBA" id="ARBA00023136"/>
    </source>
</evidence>
<organism evidence="8 9">
    <name type="scientific">Xylaria bambusicola</name>
    <dbReference type="NCBI Taxonomy" id="326684"/>
    <lineage>
        <taxon>Eukaryota</taxon>
        <taxon>Fungi</taxon>
        <taxon>Dikarya</taxon>
        <taxon>Ascomycota</taxon>
        <taxon>Pezizomycotina</taxon>
        <taxon>Sordariomycetes</taxon>
        <taxon>Xylariomycetidae</taxon>
        <taxon>Xylariales</taxon>
        <taxon>Xylariaceae</taxon>
        <taxon>Xylaria</taxon>
    </lineage>
</organism>
<evidence type="ECO:0000256" key="6">
    <source>
        <dbReference type="SAM" id="MobiDB-lite"/>
    </source>
</evidence>
<dbReference type="InterPro" id="IPR051633">
    <property type="entry name" value="AceTr"/>
</dbReference>
<dbReference type="GO" id="GO:0015123">
    <property type="term" value="F:acetate transmembrane transporter activity"/>
    <property type="evidence" value="ECO:0007669"/>
    <property type="project" value="TreeGrafter"/>
</dbReference>
<dbReference type="Proteomes" id="UP001305414">
    <property type="component" value="Unassembled WGS sequence"/>
</dbReference>
<dbReference type="PANTHER" id="PTHR31123:SF4">
    <property type="entry name" value="PROTEIN ALCS"/>
    <property type="match status" value="1"/>
</dbReference>
<reference evidence="8 9" key="1">
    <citation type="submission" date="2023-10" db="EMBL/GenBank/DDBJ databases">
        <title>Draft genome sequence of Xylaria bambusicola isolate GMP-LS, the root and basal stem rot pathogen of sugarcane in Indonesia.</title>
        <authorList>
            <person name="Selvaraj P."/>
            <person name="Muralishankar V."/>
            <person name="Muruganantham S."/>
            <person name="Sp S."/>
            <person name="Haryani S."/>
            <person name="Lau K.J.X."/>
            <person name="Naqvi N.I."/>
        </authorList>
    </citation>
    <scope>NUCLEOTIDE SEQUENCE [LARGE SCALE GENOMIC DNA]</scope>
    <source>
        <strain evidence="8">GMP-LS</strain>
    </source>
</reference>
<proteinExistence type="inferred from homology"/>
<comment type="similarity">
    <text evidence="2">Belongs to the acetate uptake transporter (AceTr) (TC 2.A.96) family.</text>
</comment>
<gene>
    <name evidence="8" type="ORF">RRF57_001320</name>
</gene>
<comment type="subcellular location">
    <subcellularLocation>
        <location evidence="1">Membrane</location>
        <topology evidence="1">Multi-pass membrane protein</topology>
    </subcellularLocation>
</comment>
<feature type="transmembrane region" description="Helical" evidence="7">
    <location>
        <begin position="56"/>
        <end position="76"/>
    </location>
</feature>
<evidence type="ECO:0000256" key="1">
    <source>
        <dbReference type="ARBA" id="ARBA00004141"/>
    </source>
</evidence>
<keyword evidence="5 7" id="KW-0472">Membrane</keyword>
<dbReference type="EMBL" id="JAWHQM010000002">
    <property type="protein sequence ID" value="KAK5625604.1"/>
    <property type="molecule type" value="Genomic_DNA"/>
</dbReference>
<accession>A0AAN7UGG4</accession>